<name>A0ABS8RGN8_9LACO</name>
<keyword evidence="2" id="KW-0812">Transmembrane</keyword>
<dbReference type="Pfam" id="PF05105">
    <property type="entry name" value="Phage_holin_4_1"/>
    <property type="match status" value="1"/>
</dbReference>
<proteinExistence type="inferred from homology"/>
<dbReference type="Proteomes" id="UP001200032">
    <property type="component" value="Unassembled WGS sequence"/>
</dbReference>
<evidence type="ECO:0000256" key="2">
    <source>
        <dbReference type="ARBA" id="ARBA00022692"/>
    </source>
</evidence>
<evidence type="ECO:0000256" key="5">
    <source>
        <dbReference type="ARBA" id="ARBA00023600"/>
    </source>
</evidence>
<evidence type="ECO:0000256" key="1">
    <source>
        <dbReference type="ARBA" id="ARBA00004141"/>
    </source>
</evidence>
<sequence length="44" mass="5219">MQTRIGRQLACLFLFYLVSIIENWGQMGLPLPAWIKDHIYKLIQ</sequence>
<evidence type="ECO:0000256" key="3">
    <source>
        <dbReference type="ARBA" id="ARBA00022989"/>
    </source>
</evidence>
<keyword evidence="4" id="KW-0472">Membrane</keyword>
<evidence type="ECO:0000313" key="7">
    <source>
        <dbReference type="Proteomes" id="UP001200032"/>
    </source>
</evidence>
<gene>
    <name evidence="6" type="ORF">LTY59_09390</name>
</gene>
<keyword evidence="7" id="KW-1185">Reference proteome</keyword>
<comment type="subcellular location">
    <subcellularLocation>
        <location evidence="1">Membrane</location>
        <topology evidence="1">Multi-pass membrane protein</topology>
    </subcellularLocation>
</comment>
<evidence type="ECO:0000313" key="6">
    <source>
        <dbReference type="EMBL" id="MCD7139411.1"/>
    </source>
</evidence>
<evidence type="ECO:0000256" key="4">
    <source>
        <dbReference type="ARBA" id="ARBA00023136"/>
    </source>
</evidence>
<dbReference type="RefSeq" id="WP_231796055.1">
    <property type="nucleotide sequence ID" value="NZ_JACIVG010000064.1"/>
</dbReference>
<protein>
    <submittedName>
        <fullName evidence="6">Phage holin family protein</fullName>
    </submittedName>
</protein>
<dbReference type="InterPro" id="IPR006480">
    <property type="entry name" value="Phage_holin_4_1"/>
</dbReference>
<dbReference type="EMBL" id="JAJPDJ010000072">
    <property type="protein sequence ID" value="MCD7139411.1"/>
    <property type="molecule type" value="Genomic_DNA"/>
</dbReference>
<comment type="similarity">
    <text evidence="5">Belongs to the bacteriophage holin family. Cp-1 holin subfamily.</text>
</comment>
<accession>A0ABS8RGN8</accession>
<reference evidence="6 7" key="1">
    <citation type="submission" date="2021-12" db="EMBL/GenBank/DDBJ databases">
        <title>A phylogenomic analysis of Limosilactobacillus reuteri reveals ancient and stable evolutionary relationships with rodents and birds and zoonotic transmission to humans.</title>
        <authorList>
            <person name="Li F."/>
            <person name="Li X."/>
            <person name="Cheng C."/>
            <person name="Tollenaar S."/>
            <person name="Zhang J.S."/>
            <person name="Simpson D."/>
            <person name="Tasseva G."/>
            <person name="Perez-Munoz M.E."/>
            <person name="Frese S."/>
            <person name="Gaenzle M.G."/>
            <person name="Walter J."/>
            <person name="Zheng J."/>
        </authorList>
    </citation>
    <scope>NUCLEOTIDE SEQUENCE [LARGE SCALE GENOMIC DNA]</scope>
    <source>
        <strain evidence="6 7">WF-AF5-A</strain>
    </source>
</reference>
<comment type="caution">
    <text evidence="6">The sequence shown here is derived from an EMBL/GenBank/DDBJ whole genome shotgun (WGS) entry which is preliminary data.</text>
</comment>
<organism evidence="6 7">
    <name type="scientific">Limosilactobacillus balticus</name>
    <dbReference type="NCBI Taxonomy" id="2759747"/>
    <lineage>
        <taxon>Bacteria</taxon>
        <taxon>Bacillati</taxon>
        <taxon>Bacillota</taxon>
        <taxon>Bacilli</taxon>
        <taxon>Lactobacillales</taxon>
        <taxon>Lactobacillaceae</taxon>
        <taxon>Limosilactobacillus</taxon>
    </lineage>
</organism>
<keyword evidence="3" id="KW-1133">Transmembrane helix</keyword>